<evidence type="ECO:0000256" key="1">
    <source>
        <dbReference type="SAM" id="MobiDB-lite"/>
    </source>
</evidence>
<accession>A0ABQ1L725</accession>
<keyword evidence="3" id="KW-1185">Reference proteome</keyword>
<sequence length="151" mass="16363">MRGRKPVPTALKLVRGNPGKRPLPDAEPRPGLEVAIPDWLSPAARKHWPTIADPLYAAGLLTALDATALGLYCEAFARWQYANEQIVKLGPVAVGAAGYPVKSPFVTIANTAYDQLSRMLVEFGMTPSSRSRVTATKPDDTSPYAQFVKKT</sequence>
<protein>
    <submittedName>
        <fullName evidence="2">Terminase</fullName>
    </submittedName>
</protein>
<reference evidence="3" key="1">
    <citation type="journal article" date="2019" name="Int. J. Syst. Evol. Microbiol.">
        <title>The Global Catalogue of Microorganisms (GCM) 10K type strain sequencing project: providing services to taxonomists for standard genome sequencing and annotation.</title>
        <authorList>
            <consortium name="The Broad Institute Genomics Platform"/>
            <consortium name="The Broad Institute Genome Sequencing Center for Infectious Disease"/>
            <person name="Wu L."/>
            <person name="Ma J."/>
        </authorList>
    </citation>
    <scope>NUCLEOTIDE SEQUENCE [LARGE SCALE GENOMIC DNA]</scope>
    <source>
        <strain evidence="3">CGMCC 1.15103</strain>
    </source>
</reference>
<organism evidence="2 3">
    <name type="scientific">Paraburkholderia caffeinilytica</name>
    <dbReference type="NCBI Taxonomy" id="1761016"/>
    <lineage>
        <taxon>Bacteria</taxon>
        <taxon>Pseudomonadati</taxon>
        <taxon>Pseudomonadota</taxon>
        <taxon>Betaproteobacteria</taxon>
        <taxon>Burkholderiales</taxon>
        <taxon>Burkholderiaceae</taxon>
        <taxon>Paraburkholderia</taxon>
    </lineage>
</organism>
<dbReference type="Pfam" id="PF05119">
    <property type="entry name" value="Terminase_4"/>
    <property type="match status" value="1"/>
</dbReference>
<dbReference type="RefSeq" id="WP_115780571.1">
    <property type="nucleotide sequence ID" value="NZ_BMHL01000001.1"/>
</dbReference>
<gene>
    <name evidence="2" type="ORF">GCM10011400_03420</name>
</gene>
<dbReference type="EMBL" id="BMHL01000001">
    <property type="protein sequence ID" value="GGC20415.1"/>
    <property type="molecule type" value="Genomic_DNA"/>
</dbReference>
<name>A0ABQ1L725_9BURK</name>
<evidence type="ECO:0000313" key="2">
    <source>
        <dbReference type="EMBL" id="GGC20415.1"/>
    </source>
</evidence>
<comment type="caution">
    <text evidence="2">The sequence shown here is derived from an EMBL/GenBank/DDBJ whole genome shotgun (WGS) entry which is preliminary data.</text>
</comment>
<evidence type="ECO:0000313" key="3">
    <source>
        <dbReference type="Proteomes" id="UP000602004"/>
    </source>
</evidence>
<feature type="region of interest" description="Disordered" evidence="1">
    <location>
        <begin position="130"/>
        <end position="151"/>
    </location>
</feature>
<feature type="region of interest" description="Disordered" evidence="1">
    <location>
        <begin position="1"/>
        <end position="28"/>
    </location>
</feature>
<dbReference type="Proteomes" id="UP000602004">
    <property type="component" value="Unassembled WGS sequence"/>
</dbReference>
<proteinExistence type="predicted"/>
<dbReference type="InterPro" id="IPR006448">
    <property type="entry name" value="Phage_term_ssu_P27"/>
</dbReference>
<dbReference type="NCBIfam" id="TIGR01558">
    <property type="entry name" value="sm_term_P27"/>
    <property type="match status" value="1"/>
</dbReference>